<keyword evidence="11" id="KW-1185">Reference proteome</keyword>
<feature type="transmembrane region" description="Helical" evidence="8">
    <location>
        <begin position="327"/>
        <end position="353"/>
    </location>
</feature>
<comment type="subcellular location">
    <subcellularLocation>
        <location evidence="1">Membrane</location>
        <topology evidence="1">Multi-pass membrane protein</topology>
    </subcellularLocation>
</comment>
<evidence type="ECO:0000256" key="1">
    <source>
        <dbReference type="ARBA" id="ARBA00004141"/>
    </source>
</evidence>
<proteinExistence type="inferred from homology"/>
<evidence type="ECO:0000256" key="6">
    <source>
        <dbReference type="ARBA" id="ARBA00023180"/>
    </source>
</evidence>
<evidence type="ECO:0000256" key="2">
    <source>
        <dbReference type="ARBA" id="ARBA00006058"/>
    </source>
</evidence>
<dbReference type="InterPro" id="IPR008795">
    <property type="entry name" value="Prominin"/>
</dbReference>
<keyword evidence="5 8" id="KW-0472">Membrane</keyword>
<dbReference type="OMA" id="CGNTKER"/>
<dbReference type="PANTHER" id="PTHR22730:SF1">
    <property type="entry name" value="PROMININ-LIKE PROTEIN"/>
    <property type="match status" value="1"/>
</dbReference>
<protein>
    <recommendedName>
        <fullName evidence="12">Prominin-like protein</fullName>
    </recommendedName>
</protein>
<reference evidence="10 11" key="1">
    <citation type="journal article" date="2020" name="Cell">
        <title>Large-Scale Comparative Analyses of Tick Genomes Elucidate Their Genetic Diversity and Vector Capacities.</title>
        <authorList>
            <consortium name="Tick Genome and Microbiome Consortium (TIGMIC)"/>
            <person name="Jia N."/>
            <person name="Wang J."/>
            <person name="Shi W."/>
            <person name="Du L."/>
            <person name="Sun Y."/>
            <person name="Zhan W."/>
            <person name="Jiang J.F."/>
            <person name="Wang Q."/>
            <person name="Zhang B."/>
            <person name="Ji P."/>
            <person name="Bell-Sakyi L."/>
            <person name="Cui X.M."/>
            <person name="Yuan T.T."/>
            <person name="Jiang B.G."/>
            <person name="Yang W.F."/>
            <person name="Lam T.T."/>
            <person name="Chang Q.C."/>
            <person name="Ding S.J."/>
            <person name="Wang X.J."/>
            <person name="Zhu J.G."/>
            <person name="Ruan X.D."/>
            <person name="Zhao L."/>
            <person name="Wei J.T."/>
            <person name="Ye R.Z."/>
            <person name="Que T.C."/>
            <person name="Du C.H."/>
            <person name="Zhou Y.H."/>
            <person name="Cheng J.X."/>
            <person name="Dai P.F."/>
            <person name="Guo W.B."/>
            <person name="Han X.H."/>
            <person name="Huang E.J."/>
            <person name="Li L.F."/>
            <person name="Wei W."/>
            <person name="Gao Y.C."/>
            <person name="Liu J.Z."/>
            <person name="Shao H.Z."/>
            <person name="Wang X."/>
            <person name="Wang C.C."/>
            <person name="Yang T.C."/>
            <person name="Huo Q.B."/>
            <person name="Li W."/>
            <person name="Chen H.Y."/>
            <person name="Chen S.E."/>
            <person name="Zhou L.G."/>
            <person name="Ni X.B."/>
            <person name="Tian J.H."/>
            <person name="Sheng Y."/>
            <person name="Liu T."/>
            <person name="Pan Y.S."/>
            <person name="Xia L.Y."/>
            <person name="Li J."/>
            <person name="Zhao F."/>
            <person name="Cao W.C."/>
        </authorList>
    </citation>
    <scope>NUCLEOTIDE SEQUENCE [LARGE SCALE GENOMIC DNA]</scope>
    <source>
        <strain evidence="10">HaeL-2018</strain>
    </source>
</reference>
<evidence type="ECO:0008006" key="12">
    <source>
        <dbReference type="Google" id="ProtNLM"/>
    </source>
</evidence>
<dbReference type="Pfam" id="PF05478">
    <property type="entry name" value="Prominin"/>
    <property type="match status" value="1"/>
</dbReference>
<comment type="similarity">
    <text evidence="2">Belongs to the prominin family.</text>
</comment>
<keyword evidence="9" id="KW-0732">Signal</keyword>
<evidence type="ECO:0000256" key="5">
    <source>
        <dbReference type="ARBA" id="ARBA00023136"/>
    </source>
</evidence>
<gene>
    <name evidence="10" type="ORF">HPB48_019621</name>
</gene>
<evidence type="ECO:0000256" key="9">
    <source>
        <dbReference type="SAM" id="SignalP"/>
    </source>
</evidence>
<feature type="chain" id="PRO_5039953418" description="Prominin-like protein" evidence="9">
    <location>
        <begin position="19"/>
        <end position="861"/>
    </location>
</feature>
<accession>A0A9J6FGW2</accession>
<dbReference type="VEuPathDB" id="VectorBase:HLOH_059517"/>
<feature type="coiled-coil region" evidence="7">
    <location>
        <begin position="230"/>
        <end position="269"/>
    </location>
</feature>
<dbReference type="PANTHER" id="PTHR22730">
    <property type="entry name" value="PROMININ PROM PROTEIN"/>
    <property type="match status" value="1"/>
</dbReference>
<evidence type="ECO:0000313" key="11">
    <source>
        <dbReference type="Proteomes" id="UP000821853"/>
    </source>
</evidence>
<evidence type="ECO:0000256" key="8">
    <source>
        <dbReference type="SAM" id="Phobius"/>
    </source>
</evidence>
<evidence type="ECO:0000256" key="3">
    <source>
        <dbReference type="ARBA" id="ARBA00022692"/>
    </source>
</evidence>
<sequence>MTGFKMLLVAFLAASLLAAPATSQAATDNDNAGCLGPVEINFTSVDPSGYSFQSVQPPEASGMDHLYSIVTHFATLVVAEPGVPAGGYHFLHGTGILFSLVCAFVTNAYVPAAVMSLPDNLGNSAHDTLLVVNKTKDEVDNLLVKNYGQFKSHFVQRLNDVENLTAEVNKIDASARLAKEAVKNVSDAISNIKKHIDEAVKKCNRQGATKETCNQIDDQKKKVDVELPDLDKKLGAIEKAKKDLESLNIDDLKNKINEALDTEKRKKDVMDRIKTVSDKIVTKLDEVGATLQTNSEKLDLNNITKPGQLDTTSIRNTFQEAAPYIGYYGYATLAIACILAAILVFYVLGLLWGGCGSREGSCHRKTGGSCLTTGAVLFILAFFIPMLLSTVLLFAGIAGQRGACDVARNPSVAWASRSWLPPSAPVSEDALGEILDRFGQCRNRSYSLFHLLGREVLKNLTHQAASTDWLWGDGDVGININDGAQEFEQAIDGVNVENIVPQDLKDKLAELSKAKVNRRDLEDLKAEINKTHLKFNLQETLRKIDEFKSDPKVQDVKPDLESVTKELKDLERFVKVIEEQKEVLLPSLDKVEGLLMIGDKDLHAYALQLVENATRQLQQDVRQLNETARKYKDKFLQLVNYFANHTRKQVQENVGDCKDLYVVYSAAVGSVCDKILLPLNGYWFSVAAFLVVGIPAVIFALCLASLYARVDPASLYLDPLSPVDSVNHKRRHTGSNSAVVASYSESRDGYYHDISPEYRDHPVAPHHRPLTSPAIAYAPAPAYHYSRDPGHCGKTHDSARHSTGSGLGGPVCQATPVLLLPELMSLVSVCARESRTLESRAHELCAHEPRAHKCSCEATTH</sequence>
<dbReference type="Proteomes" id="UP000821853">
    <property type="component" value="Unassembled WGS sequence"/>
</dbReference>
<evidence type="ECO:0000256" key="7">
    <source>
        <dbReference type="SAM" id="Coils"/>
    </source>
</evidence>
<keyword evidence="4 8" id="KW-1133">Transmembrane helix</keyword>
<evidence type="ECO:0000256" key="4">
    <source>
        <dbReference type="ARBA" id="ARBA00022989"/>
    </source>
</evidence>
<dbReference type="EMBL" id="JABSTR010000003">
    <property type="protein sequence ID" value="KAH9365582.1"/>
    <property type="molecule type" value="Genomic_DNA"/>
</dbReference>
<organism evidence="10 11">
    <name type="scientific">Haemaphysalis longicornis</name>
    <name type="common">Bush tick</name>
    <dbReference type="NCBI Taxonomy" id="44386"/>
    <lineage>
        <taxon>Eukaryota</taxon>
        <taxon>Metazoa</taxon>
        <taxon>Ecdysozoa</taxon>
        <taxon>Arthropoda</taxon>
        <taxon>Chelicerata</taxon>
        <taxon>Arachnida</taxon>
        <taxon>Acari</taxon>
        <taxon>Parasitiformes</taxon>
        <taxon>Ixodida</taxon>
        <taxon>Ixodoidea</taxon>
        <taxon>Ixodidae</taxon>
        <taxon>Haemaphysalinae</taxon>
        <taxon>Haemaphysalis</taxon>
    </lineage>
</organism>
<name>A0A9J6FGW2_HAELO</name>
<comment type="caution">
    <text evidence="10">The sequence shown here is derived from an EMBL/GenBank/DDBJ whole genome shotgun (WGS) entry which is preliminary data.</text>
</comment>
<dbReference type="OrthoDB" id="6229420at2759"/>
<keyword evidence="3 8" id="KW-0812">Transmembrane</keyword>
<feature type="coiled-coil region" evidence="7">
    <location>
        <begin position="504"/>
        <end position="531"/>
    </location>
</feature>
<dbReference type="GO" id="GO:0016020">
    <property type="term" value="C:membrane"/>
    <property type="evidence" value="ECO:0007669"/>
    <property type="project" value="UniProtKB-SubCell"/>
</dbReference>
<feature type="signal peptide" evidence="9">
    <location>
        <begin position="1"/>
        <end position="18"/>
    </location>
</feature>
<keyword evidence="7" id="KW-0175">Coiled coil</keyword>
<dbReference type="AlphaFoldDB" id="A0A9J6FGW2"/>
<evidence type="ECO:0000313" key="10">
    <source>
        <dbReference type="EMBL" id="KAH9365582.1"/>
    </source>
</evidence>
<feature type="coiled-coil region" evidence="7">
    <location>
        <begin position="607"/>
        <end position="634"/>
    </location>
</feature>
<feature type="transmembrane region" description="Helical" evidence="8">
    <location>
        <begin position="374"/>
        <end position="398"/>
    </location>
</feature>
<keyword evidence="6" id="KW-0325">Glycoprotein</keyword>
<feature type="transmembrane region" description="Helical" evidence="8">
    <location>
        <begin position="682"/>
        <end position="707"/>
    </location>
</feature>